<evidence type="ECO:0000256" key="1">
    <source>
        <dbReference type="ARBA" id="ARBA00022737"/>
    </source>
</evidence>
<sequence length="305" mass="35214">MAQDEENWGSLLPEVTARGYVELLRQHLNSCPAHELHNELISEIFKEIFDQTSKDLSLELAKVIVDRVRVVRADNLSFLNYEYLREIMDKAVEEDNVPLMEYLLSLSGRLEDGQMPSYRWSDRYNQKDIKQIGPRSASMMRVLVERGFDINQRPNSFTLLHFAVTSPYADDETVQLIKYLALNMLDIDQFDEHGYTPLHAWLQETQEDRWRGKKDLVWEITSHLLVNNASLATTAREENGDTPLHMVVRSVSPSLVKLFLERGANDRAENMSGKTPRDYAEPFRDSADPDEKEIFTLLHGEVRGS</sequence>
<dbReference type="Proteomes" id="UP000775872">
    <property type="component" value="Unassembled WGS sequence"/>
</dbReference>
<dbReference type="InterPro" id="IPR036770">
    <property type="entry name" value="Ankyrin_rpt-contain_sf"/>
</dbReference>
<feature type="repeat" description="ANK" evidence="3">
    <location>
        <begin position="239"/>
        <end position="271"/>
    </location>
</feature>
<keyword evidence="1" id="KW-0677">Repeat</keyword>
<evidence type="ECO:0000256" key="3">
    <source>
        <dbReference type="PROSITE-ProRule" id="PRU00023"/>
    </source>
</evidence>
<dbReference type="SMART" id="SM00248">
    <property type="entry name" value="ANK"/>
    <property type="match status" value="3"/>
</dbReference>
<comment type="caution">
    <text evidence="5">The sequence shown here is derived from an EMBL/GenBank/DDBJ whole genome shotgun (WGS) entry which is preliminary data.</text>
</comment>
<dbReference type="Gene3D" id="1.25.40.20">
    <property type="entry name" value="Ankyrin repeat-containing domain"/>
    <property type="match status" value="1"/>
</dbReference>
<accession>A0A9N9Z087</accession>
<dbReference type="OrthoDB" id="426293at2759"/>
<keyword evidence="6" id="KW-1185">Reference proteome</keyword>
<dbReference type="PROSITE" id="PS50297">
    <property type="entry name" value="ANK_REP_REGION"/>
    <property type="match status" value="1"/>
</dbReference>
<dbReference type="AlphaFoldDB" id="A0A9N9Z087"/>
<protein>
    <submittedName>
        <fullName evidence="5">Uncharacterized protein</fullName>
    </submittedName>
</protein>
<dbReference type="PANTHER" id="PTHR24198">
    <property type="entry name" value="ANKYRIN REPEAT AND PROTEIN KINASE DOMAIN-CONTAINING PROTEIN"/>
    <property type="match status" value="1"/>
</dbReference>
<evidence type="ECO:0000256" key="2">
    <source>
        <dbReference type="ARBA" id="ARBA00023043"/>
    </source>
</evidence>
<organism evidence="5 6">
    <name type="scientific">Clonostachys solani</name>
    <dbReference type="NCBI Taxonomy" id="160281"/>
    <lineage>
        <taxon>Eukaryota</taxon>
        <taxon>Fungi</taxon>
        <taxon>Dikarya</taxon>
        <taxon>Ascomycota</taxon>
        <taxon>Pezizomycotina</taxon>
        <taxon>Sordariomycetes</taxon>
        <taxon>Hypocreomycetidae</taxon>
        <taxon>Hypocreales</taxon>
        <taxon>Bionectriaceae</taxon>
        <taxon>Clonostachys</taxon>
    </lineage>
</organism>
<dbReference type="PROSITE" id="PS50088">
    <property type="entry name" value="ANK_REPEAT"/>
    <property type="match status" value="1"/>
</dbReference>
<evidence type="ECO:0000313" key="6">
    <source>
        <dbReference type="Proteomes" id="UP000775872"/>
    </source>
</evidence>
<dbReference type="PANTHER" id="PTHR24198:SF165">
    <property type="entry name" value="ANKYRIN REPEAT-CONTAINING PROTEIN-RELATED"/>
    <property type="match status" value="1"/>
</dbReference>
<dbReference type="SUPFAM" id="SSF48403">
    <property type="entry name" value="Ankyrin repeat"/>
    <property type="match status" value="1"/>
</dbReference>
<feature type="region of interest" description="Disordered" evidence="4">
    <location>
        <begin position="267"/>
        <end position="287"/>
    </location>
</feature>
<gene>
    <name evidence="5" type="ORF">CSOL1703_00012911</name>
</gene>
<dbReference type="EMBL" id="CABFOC020000015">
    <property type="protein sequence ID" value="CAH0046676.1"/>
    <property type="molecule type" value="Genomic_DNA"/>
</dbReference>
<proteinExistence type="predicted"/>
<keyword evidence="2 3" id="KW-0040">ANK repeat</keyword>
<evidence type="ECO:0000256" key="4">
    <source>
        <dbReference type="SAM" id="MobiDB-lite"/>
    </source>
</evidence>
<reference evidence="5" key="1">
    <citation type="submission" date="2021-10" db="EMBL/GenBank/DDBJ databases">
        <authorList>
            <person name="Piombo E."/>
        </authorList>
    </citation>
    <scope>NUCLEOTIDE SEQUENCE</scope>
</reference>
<dbReference type="InterPro" id="IPR002110">
    <property type="entry name" value="Ankyrin_rpt"/>
</dbReference>
<evidence type="ECO:0000313" key="5">
    <source>
        <dbReference type="EMBL" id="CAH0046676.1"/>
    </source>
</evidence>
<name>A0A9N9Z087_9HYPO</name>
<dbReference type="Pfam" id="PF00023">
    <property type="entry name" value="Ank"/>
    <property type="match status" value="1"/>
</dbReference>